<sequence length="116" mass="13065">MFGCRGARFLRLAHLGCDPFRVFLLFLVVSRTPAAMESGNKATSIQKACPMKKLAGFWGWISWNLVGRSESEMKEKMIPQVFPHFLSFLLSGIRASFPRPRPEGEPTTSKDNCEVD</sequence>
<reference evidence="3" key="2">
    <citation type="submission" date="2023-06" db="EMBL/GenBank/DDBJ databases">
        <authorList>
            <consortium name="Lawrence Berkeley National Laboratory"/>
            <person name="Haridas S."/>
            <person name="Hensen N."/>
            <person name="Bonometti L."/>
            <person name="Westerberg I."/>
            <person name="Brannstrom I.O."/>
            <person name="Guillou S."/>
            <person name="Cros-Aarteil S."/>
            <person name="Calhoun S."/>
            <person name="Kuo A."/>
            <person name="Mondo S."/>
            <person name="Pangilinan J."/>
            <person name="Riley R."/>
            <person name="LaButti K."/>
            <person name="Andreopoulos B."/>
            <person name="Lipzen A."/>
            <person name="Chen C."/>
            <person name="Yanf M."/>
            <person name="Daum C."/>
            <person name="Ng V."/>
            <person name="Clum A."/>
            <person name="Steindorff A."/>
            <person name="Ohm R."/>
            <person name="Martin F."/>
            <person name="Silar P."/>
            <person name="Natvig D."/>
            <person name="Lalanne C."/>
            <person name="Gautier V."/>
            <person name="Ament-velasquez S.L."/>
            <person name="Kruys A."/>
            <person name="Hutchinson M.I."/>
            <person name="Powell A.J."/>
            <person name="Barry K."/>
            <person name="Miller A.N."/>
            <person name="Grigoriev I.V."/>
            <person name="Debuchy R."/>
            <person name="Gladieux P."/>
            <person name="Thoren M.H."/>
            <person name="Johannesson H."/>
        </authorList>
    </citation>
    <scope>NUCLEOTIDE SEQUENCE</scope>
    <source>
        <strain evidence="3">CBS 232.78</strain>
    </source>
</reference>
<evidence type="ECO:0008006" key="5">
    <source>
        <dbReference type="Google" id="ProtNLM"/>
    </source>
</evidence>
<evidence type="ECO:0000256" key="2">
    <source>
        <dbReference type="SAM" id="SignalP"/>
    </source>
</evidence>
<gene>
    <name evidence="3" type="ORF">B0H63DRAFT_458211</name>
</gene>
<keyword evidence="2" id="KW-0732">Signal</keyword>
<feature type="chain" id="PRO_5042068782" description="Secreted protein" evidence="2">
    <location>
        <begin position="35"/>
        <end position="116"/>
    </location>
</feature>
<feature type="signal peptide" evidence="2">
    <location>
        <begin position="1"/>
        <end position="34"/>
    </location>
</feature>
<reference evidence="3" key="1">
    <citation type="journal article" date="2023" name="Mol. Phylogenet. Evol.">
        <title>Genome-scale phylogeny and comparative genomics of the fungal order Sordariales.</title>
        <authorList>
            <person name="Hensen N."/>
            <person name="Bonometti L."/>
            <person name="Westerberg I."/>
            <person name="Brannstrom I.O."/>
            <person name="Guillou S."/>
            <person name="Cros-Aarteil S."/>
            <person name="Calhoun S."/>
            <person name="Haridas S."/>
            <person name="Kuo A."/>
            <person name="Mondo S."/>
            <person name="Pangilinan J."/>
            <person name="Riley R."/>
            <person name="LaButti K."/>
            <person name="Andreopoulos B."/>
            <person name="Lipzen A."/>
            <person name="Chen C."/>
            <person name="Yan M."/>
            <person name="Daum C."/>
            <person name="Ng V."/>
            <person name="Clum A."/>
            <person name="Steindorff A."/>
            <person name="Ohm R.A."/>
            <person name="Martin F."/>
            <person name="Silar P."/>
            <person name="Natvig D.O."/>
            <person name="Lalanne C."/>
            <person name="Gautier V."/>
            <person name="Ament-Velasquez S.L."/>
            <person name="Kruys A."/>
            <person name="Hutchinson M.I."/>
            <person name="Powell A.J."/>
            <person name="Barry K."/>
            <person name="Miller A.N."/>
            <person name="Grigoriev I.V."/>
            <person name="Debuchy R."/>
            <person name="Gladieux P."/>
            <person name="Hiltunen Thoren M."/>
            <person name="Johannesson H."/>
        </authorList>
    </citation>
    <scope>NUCLEOTIDE SEQUENCE</scope>
    <source>
        <strain evidence="3">CBS 232.78</strain>
    </source>
</reference>
<evidence type="ECO:0000313" key="3">
    <source>
        <dbReference type="EMBL" id="KAK3393432.1"/>
    </source>
</evidence>
<accession>A0AAE0P502</accession>
<dbReference type="AlphaFoldDB" id="A0AAE0P502"/>
<name>A0AAE0P502_9PEZI</name>
<proteinExistence type="predicted"/>
<evidence type="ECO:0000256" key="1">
    <source>
        <dbReference type="SAM" id="MobiDB-lite"/>
    </source>
</evidence>
<keyword evidence="4" id="KW-1185">Reference proteome</keyword>
<feature type="region of interest" description="Disordered" evidence="1">
    <location>
        <begin position="97"/>
        <end position="116"/>
    </location>
</feature>
<organism evidence="3 4">
    <name type="scientific">Podospora didyma</name>
    <dbReference type="NCBI Taxonomy" id="330526"/>
    <lineage>
        <taxon>Eukaryota</taxon>
        <taxon>Fungi</taxon>
        <taxon>Dikarya</taxon>
        <taxon>Ascomycota</taxon>
        <taxon>Pezizomycotina</taxon>
        <taxon>Sordariomycetes</taxon>
        <taxon>Sordariomycetidae</taxon>
        <taxon>Sordariales</taxon>
        <taxon>Podosporaceae</taxon>
        <taxon>Podospora</taxon>
    </lineage>
</organism>
<dbReference type="Proteomes" id="UP001285441">
    <property type="component" value="Unassembled WGS sequence"/>
</dbReference>
<comment type="caution">
    <text evidence="3">The sequence shown here is derived from an EMBL/GenBank/DDBJ whole genome shotgun (WGS) entry which is preliminary data.</text>
</comment>
<protein>
    <recommendedName>
        <fullName evidence="5">Secreted protein</fullName>
    </recommendedName>
</protein>
<dbReference type="EMBL" id="JAULSW010000001">
    <property type="protein sequence ID" value="KAK3393432.1"/>
    <property type="molecule type" value="Genomic_DNA"/>
</dbReference>
<evidence type="ECO:0000313" key="4">
    <source>
        <dbReference type="Proteomes" id="UP001285441"/>
    </source>
</evidence>